<keyword evidence="4 11" id="KW-0813">Transport</keyword>
<dbReference type="PANTHER" id="PTHR43297">
    <property type="entry name" value="OLIGOPEPTIDE TRANSPORT ATP-BINDING PROTEIN APPD"/>
    <property type="match status" value="1"/>
</dbReference>
<feature type="transmembrane region" description="Helical" evidence="11">
    <location>
        <begin position="189"/>
        <end position="211"/>
    </location>
</feature>
<feature type="transmembrane region" description="Helical" evidence="11">
    <location>
        <begin position="223"/>
        <end position="243"/>
    </location>
</feature>
<feature type="compositionally biased region" description="Basic residues" evidence="12">
    <location>
        <begin position="22"/>
        <end position="33"/>
    </location>
</feature>
<keyword evidence="7" id="KW-0547">Nucleotide-binding</keyword>
<dbReference type="CDD" id="cd06261">
    <property type="entry name" value="TM_PBP2"/>
    <property type="match status" value="1"/>
</dbReference>
<dbReference type="SUPFAM" id="SSF161098">
    <property type="entry name" value="MetI-like"/>
    <property type="match status" value="1"/>
</dbReference>
<feature type="compositionally biased region" description="Basic and acidic residues" evidence="12">
    <location>
        <begin position="682"/>
        <end position="707"/>
    </location>
</feature>
<evidence type="ECO:0000256" key="9">
    <source>
        <dbReference type="ARBA" id="ARBA00022989"/>
    </source>
</evidence>
<evidence type="ECO:0000256" key="8">
    <source>
        <dbReference type="ARBA" id="ARBA00022840"/>
    </source>
</evidence>
<dbReference type="SMART" id="SM00382">
    <property type="entry name" value="AAA"/>
    <property type="match status" value="1"/>
</dbReference>
<keyword evidence="10 11" id="KW-0472">Membrane</keyword>
<comment type="caution">
    <text evidence="15">The sequence shown here is derived from an EMBL/GenBank/DDBJ whole genome shotgun (WGS) entry which is preliminary data.</text>
</comment>
<protein>
    <submittedName>
        <fullName evidence="15">ATP-binding cassette domain-containing protein</fullName>
    </submittedName>
</protein>
<comment type="subcellular location">
    <subcellularLocation>
        <location evidence="11">Cell membrane</location>
        <topology evidence="11">Multi-pass membrane protein</topology>
    </subcellularLocation>
    <subcellularLocation>
        <location evidence="2">Cell membrane</location>
        <topology evidence="2">Peripheral membrane protein</topology>
    </subcellularLocation>
    <subcellularLocation>
        <location evidence="1">Membrane</location>
        <topology evidence="1">Multi-pass membrane protein</topology>
    </subcellularLocation>
</comment>
<evidence type="ECO:0000256" key="4">
    <source>
        <dbReference type="ARBA" id="ARBA00022448"/>
    </source>
</evidence>
<dbReference type="OrthoDB" id="9809030at2"/>
<evidence type="ECO:0000256" key="5">
    <source>
        <dbReference type="ARBA" id="ARBA00022475"/>
    </source>
</evidence>
<feature type="domain" description="ABC transporter" evidence="13">
    <location>
        <begin position="410"/>
        <end position="656"/>
    </location>
</feature>
<evidence type="ECO:0000256" key="10">
    <source>
        <dbReference type="ARBA" id="ARBA00023136"/>
    </source>
</evidence>
<proteinExistence type="inferred from homology"/>
<dbReference type="PROSITE" id="PS50893">
    <property type="entry name" value="ABC_TRANSPORTER_2"/>
    <property type="match status" value="1"/>
</dbReference>
<keyword evidence="16" id="KW-1185">Reference proteome</keyword>
<dbReference type="InterPro" id="IPR050388">
    <property type="entry name" value="ABC_Ni/Peptide_Import"/>
</dbReference>
<feature type="transmembrane region" description="Helical" evidence="11">
    <location>
        <begin position="355"/>
        <end position="376"/>
    </location>
</feature>
<evidence type="ECO:0000313" key="16">
    <source>
        <dbReference type="Proteomes" id="UP000265768"/>
    </source>
</evidence>
<dbReference type="GO" id="GO:0055085">
    <property type="term" value="P:transmembrane transport"/>
    <property type="evidence" value="ECO:0007669"/>
    <property type="project" value="InterPro"/>
</dbReference>
<dbReference type="GO" id="GO:0016887">
    <property type="term" value="F:ATP hydrolysis activity"/>
    <property type="evidence" value="ECO:0007669"/>
    <property type="project" value="InterPro"/>
</dbReference>
<evidence type="ECO:0000256" key="3">
    <source>
        <dbReference type="ARBA" id="ARBA00005417"/>
    </source>
</evidence>
<feature type="region of interest" description="Disordered" evidence="12">
    <location>
        <begin position="659"/>
        <end position="707"/>
    </location>
</feature>
<keyword evidence="8 15" id="KW-0067">ATP-binding</keyword>
<dbReference type="GO" id="GO:0005524">
    <property type="term" value="F:ATP binding"/>
    <property type="evidence" value="ECO:0007669"/>
    <property type="project" value="UniProtKB-KW"/>
</dbReference>
<dbReference type="InterPro" id="IPR027417">
    <property type="entry name" value="P-loop_NTPase"/>
</dbReference>
<dbReference type="InterPro" id="IPR003439">
    <property type="entry name" value="ABC_transporter-like_ATP-bd"/>
</dbReference>
<keyword evidence="6 11" id="KW-0812">Transmembrane</keyword>
<dbReference type="Pfam" id="PF12911">
    <property type="entry name" value="OppC_N"/>
    <property type="match status" value="1"/>
</dbReference>
<feature type="compositionally biased region" description="Basic and acidic residues" evidence="12">
    <location>
        <begin position="78"/>
        <end position="92"/>
    </location>
</feature>
<dbReference type="SUPFAM" id="SSF52540">
    <property type="entry name" value="P-loop containing nucleoside triphosphate hydrolases"/>
    <property type="match status" value="1"/>
</dbReference>
<feature type="domain" description="ABC transmembrane type-1" evidence="14">
    <location>
        <begin position="185"/>
        <end position="373"/>
    </location>
</feature>
<evidence type="ECO:0000256" key="2">
    <source>
        <dbReference type="ARBA" id="ARBA00004202"/>
    </source>
</evidence>
<dbReference type="InterPro" id="IPR000515">
    <property type="entry name" value="MetI-like"/>
</dbReference>
<sequence length="707" mass="75168">MAHRAAARAAQRLRAGAVGARHAVRRHPRQRRARGADLRPARARQHDRRLHHARRHPRDHGPGHGHRGPRGRGQPRRGRPDRLAQPEGEGRVSETAPLSAEPLSTGVSTVRRGGAVRRLLRHPLGLASSAVLAAIVLGVLLAPVLSPQGPEVSSLRDAFAGPRAGHPLGFDSAGRDVLSRLLYGGRNTLSGVLLALAVALALGVPAGLVAGYRGGRFDAASSWIVNLVMALPAMVVLLASRAIVGPTVWVLMVVLGVLVSPNFFRLVRGIVVGVRGELYVDAAKVSGLSDLRIVGRHVLIVVRAPIIILMALVAGIAVGLQAGLEFLGIGSGDLPTWGAMLNEAFKNIQRAPGLLLWPGLALGLTNAALVLFAAALRDVLEDRGATVSPRRRRTPVEPPRSVAGERAELLSVRDLAVSYGSREVVRGVDLDVSAGEIVGLVGESGSGKSQTAFSILGILPEGGRVSRGSVTVRGREIVGLAEREHRALRGDVIAYVPQEPMSNLDPAFTIGSQLVEPIRVKLGLSRAEARAKALDLLRQVEIADPERVFGMYPHEISGGMAQRVLIAGAMSCDPELLIADEPTTALDVMVQAEVLGLLRRLQRSRGLGVLLVTHNLGVVADLCDRVAVMSEGRVVETGPVAQVLHEPRDPYTRRLLDAVLDDAPAREPWTPPADSPGSPGRPDPEDSQDPKDSQKPKDSQDSQEVAR</sequence>
<evidence type="ECO:0000259" key="13">
    <source>
        <dbReference type="PROSITE" id="PS50893"/>
    </source>
</evidence>
<dbReference type="EMBL" id="QZEY01000010">
    <property type="protein sequence ID" value="RJL30081.1"/>
    <property type="molecule type" value="Genomic_DNA"/>
</dbReference>
<organism evidence="15 16">
    <name type="scientific">Bailinhaonella thermotolerans</name>
    <dbReference type="NCBI Taxonomy" id="1070861"/>
    <lineage>
        <taxon>Bacteria</taxon>
        <taxon>Bacillati</taxon>
        <taxon>Actinomycetota</taxon>
        <taxon>Actinomycetes</taxon>
        <taxon>Streptosporangiales</taxon>
        <taxon>Streptosporangiaceae</taxon>
        <taxon>Bailinhaonella</taxon>
    </lineage>
</organism>
<comment type="similarity">
    <text evidence="3">Belongs to the ABC transporter superfamily.</text>
</comment>
<dbReference type="AlphaFoldDB" id="A0A3A4AMA1"/>
<dbReference type="Gene3D" id="3.40.50.300">
    <property type="entry name" value="P-loop containing nucleotide triphosphate hydrolases"/>
    <property type="match status" value="1"/>
</dbReference>
<evidence type="ECO:0000313" key="15">
    <source>
        <dbReference type="EMBL" id="RJL30081.1"/>
    </source>
</evidence>
<evidence type="ECO:0000256" key="6">
    <source>
        <dbReference type="ARBA" id="ARBA00022692"/>
    </source>
</evidence>
<reference evidence="15 16" key="1">
    <citation type="submission" date="2018-09" db="EMBL/GenBank/DDBJ databases">
        <title>YIM 75507 draft genome.</title>
        <authorList>
            <person name="Tang S."/>
            <person name="Feng Y."/>
        </authorList>
    </citation>
    <scope>NUCLEOTIDE SEQUENCE [LARGE SCALE GENOMIC DNA]</scope>
    <source>
        <strain evidence="15 16">YIM 75507</strain>
    </source>
</reference>
<evidence type="ECO:0000256" key="12">
    <source>
        <dbReference type="SAM" id="MobiDB-lite"/>
    </source>
</evidence>
<name>A0A3A4AMA1_9ACTN</name>
<evidence type="ECO:0000256" key="7">
    <source>
        <dbReference type="ARBA" id="ARBA00022741"/>
    </source>
</evidence>
<evidence type="ECO:0000256" key="11">
    <source>
        <dbReference type="RuleBase" id="RU363032"/>
    </source>
</evidence>
<feature type="region of interest" description="Disordered" evidence="12">
    <location>
        <begin position="1"/>
        <end position="106"/>
    </location>
</feature>
<feature type="compositionally biased region" description="Basic residues" evidence="12">
    <location>
        <begin position="41"/>
        <end position="77"/>
    </location>
</feature>
<keyword evidence="9 11" id="KW-1133">Transmembrane helix</keyword>
<accession>A0A3A4AMA1</accession>
<feature type="transmembrane region" description="Helical" evidence="11">
    <location>
        <begin position="249"/>
        <end position="267"/>
    </location>
</feature>
<keyword evidence="5" id="KW-1003">Cell membrane</keyword>
<dbReference type="Gene3D" id="1.10.3720.10">
    <property type="entry name" value="MetI-like"/>
    <property type="match status" value="1"/>
</dbReference>
<dbReference type="Proteomes" id="UP000265768">
    <property type="component" value="Unassembled WGS sequence"/>
</dbReference>
<dbReference type="PANTHER" id="PTHR43297:SF2">
    <property type="entry name" value="DIPEPTIDE TRANSPORT ATP-BINDING PROTEIN DPPD"/>
    <property type="match status" value="1"/>
</dbReference>
<dbReference type="InterPro" id="IPR035906">
    <property type="entry name" value="MetI-like_sf"/>
</dbReference>
<dbReference type="InterPro" id="IPR003593">
    <property type="entry name" value="AAA+_ATPase"/>
</dbReference>
<comment type="similarity">
    <text evidence="11">Belongs to the binding-protein-dependent transport system permease family.</text>
</comment>
<feature type="compositionally biased region" description="Low complexity" evidence="12">
    <location>
        <begin position="7"/>
        <end position="21"/>
    </location>
</feature>
<dbReference type="PROSITE" id="PS50928">
    <property type="entry name" value="ABC_TM1"/>
    <property type="match status" value="1"/>
</dbReference>
<dbReference type="InterPro" id="IPR017871">
    <property type="entry name" value="ABC_transporter-like_CS"/>
</dbReference>
<dbReference type="InterPro" id="IPR025966">
    <property type="entry name" value="OppC_N"/>
</dbReference>
<gene>
    <name evidence="15" type="ORF">D5H75_24460</name>
</gene>
<dbReference type="Pfam" id="PF00528">
    <property type="entry name" value="BPD_transp_1"/>
    <property type="match status" value="1"/>
</dbReference>
<dbReference type="Pfam" id="PF00005">
    <property type="entry name" value="ABC_tran"/>
    <property type="match status" value="1"/>
</dbReference>
<feature type="transmembrane region" description="Helical" evidence="11">
    <location>
        <begin position="298"/>
        <end position="320"/>
    </location>
</feature>
<evidence type="ECO:0000259" key="14">
    <source>
        <dbReference type="PROSITE" id="PS50928"/>
    </source>
</evidence>
<evidence type="ECO:0000256" key="1">
    <source>
        <dbReference type="ARBA" id="ARBA00004141"/>
    </source>
</evidence>
<dbReference type="PROSITE" id="PS00211">
    <property type="entry name" value="ABC_TRANSPORTER_1"/>
    <property type="match status" value="1"/>
</dbReference>
<dbReference type="GO" id="GO:0005886">
    <property type="term" value="C:plasma membrane"/>
    <property type="evidence" value="ECO:0007669"/>
    <property type="project" value="UniProtKB-SubCell"/>
</dbReference>
<dbReference type="CDD" id="cd03257">
    <property type="entry name" value="ABC_NikE_OppD_transporters"/>
    <property type="match status" value="1"/>
</dbReference>
<feature type="transmembrane region" description="Helical" evidence="11">
    <location>
        <begin position="124"/>
        <end position="145"/>
    </location>
</feature>